<feature type="compositionally biased region" description="Polar residues" evidence="1">
    <location>
        <begin position="150"/>
        <end position="196"/>
    </location>
</feature>
<organism evidence="2 3">
    <name type="scientific">Fusarium equiseti</name>
    <name type="common">Fusarium scirpi</name>
    <dbReference type="NCBI Taxonomy" id="61235"/>
    <lineage>
        <taxon>Eukaryota</taxon>
        <taxon>Fungi</taxon>
        <taxon>Dikarya</taxon>
        <taxon>Ascomycota</taxon>
        <taxon>Pezizomycotina</taxon>
        <taxon>Sordariomycetes</taxon>
        <taxon>Hypocreomycetidae</taxon>
        <taxon>Hypocreales</taxon>
        <taxon>Nectriaceae</taxon>
        <taxon>Fusarium</taxon>
        <taxon>Fusarium incarnatum-equiseti species complex</taxon>
    </lineage>
</organism>
<proteinExistence type="predicted"/>
<accession>A0A8J2NIV6</accession>
<reference evidence="2" key="1">
    <citation type="submission" date="2021-05" db="EMBL/GenBank/DDBJ databases">
        <authorList>
            <person name="Khan N."/>
        </authorList>
    </citation>
    <scope>NUCLEOTIDE SEQUENCE</scope>
</reference>
<name>A0A8J2NIV6_FUSEQ</name>
<gene>
    <name evidence="2" type="ORF">FEQUK3_LOCUS5456</name>
</gene>
<evidence type="ECO:0000256" key="1">
    <source>
        <dbReference type="SAM" id="MobiDB-lite"/>
    </source>
</evidence>
<dbReference type="Proteomes" id="UP000693738">
    <property type="component" value="Unassembled WGS sequence"/>
</dbReference>
<sequence>MPSTSITSLLWPAGDNVSVKGEVFEAEATKTRYMLRGCKPNDDSCDHHTAFVEFGPWASETLSKGTAETGVYNVHGTIDGTIYSSVCDMSRSVIERCTVSKESGFGKPTEYNMTWTKGETGADFTLLYHEVSLTGGLSKLASATGDATPAKTSSNDDASSTNEASSTTHASSDGVTNMPTSATEIEASNTEATNEATPAKTVPTETTSAGSPPLVRAFAVLAIAGLATAMVM</sequence>
<evidence type="ECO:0000313" key="3">
    <source>
        <dbReference type="Proteomes" id="UP000693738"/>
    </source>
</evidence>
<evidence type="ECO:0000313" key="2">
    <source>
        <dbReference type="EMBL" id="CAG7559749.1"/>
    </source>
</evidence>
<dbReference type="AlphaFoldDB" id="A0A8J2NIV6"/>
<feature type="region of interest" description="Disordered" evidence="1">
    <location>
        <begin position="142"/>
        <end position="211"/>
    </location>
</feature>
<comment type="caution">
    <text evidence="2">The sequence shown here is derived from an EMBL/GenBank/DDBJ whole genome shotgun (WGS) entry which is preliminary data.</text>
</comment>
<dbReference type="EMBL" id="CAJSTJ010000130">
    <property type="protein sequence ID" value="CAG7559749.1"/>
    <property type="molecule type" value="Genomic_DNA"/>
</dbReference>
<protein>
    <submittedName>
        <fullName evidence="2">Uncharacterized protein</fullName>
    </submittedName>
</protein>